<keyword evidence="2" id="KW-1185">Reference proteome</keyword>
<proteinExistence type="predicted"/>
<organism evidence="1 2">
    <name type="scientific">Plasmodium yoelii yoelii</name>
    <dbReference type="NCBI Taxonomy" id="73239"/>
    <lineage>
        <taxon>Eukaryota</taxon>
        <taxon>Sar</taxon>
        <taxon>Alveolata</taxon>
        <taxon>Apicomplexa</taxon>
        <taxon>Aconoidasida</taxon>
        <taxon>Haemosporida</taxon>
        <taxon>Plasmodiidae</taxon>
        <taxon>Plasmodium</taxon>
        <taxon>Plasmodium (Vinckeia)</taxon>
    </lineage>
</organism>
<dbReference type="PaxDb" id="73239-Q7RJ21"/>
<protein>
    <submittedName>
        <fullName evidence="1">Uncharacterized protein</fullName>
    </submittedName>
</protein>
<evidence type="ECO:0000313" key="1">
    <source>
        <dbReference type="EMBL" id="EAA23018.1"/>
    </source>
</evidence>
<gene>
    <name evidence="1" type="ORF">PY03444</name>
</gene>
<evidence type="ECO:0000313" key="2">
    <source>
        <dbReference type="Proteomes" id="UP000008553"/>
    </source>
</evidence>
<accession>Q7RJ21</accession>
<dbReference type="Proteomes" id="UP000008553">
    <property type="component" value="Unassembled WGS sequence"/>
</dbReference>
<name>Q7RJ21_PLAYO</name>
<sequence length="47" mass="5585">MISCKRIPSPWHMHVCIVWLSTCATEPTALLNYYFLKTSNYIKFVYN</sequence>
<dbReference type="EMBL" id="AABL01000991">
    <property type="protein sequence ID" value="EAA23018.1"/>
    <property type="molecule type" value="Genomic_DNA"/>
</dbReference>
<dbReference type="InParanoid" id="Q7RJ21"/>
<reference evidence="1 2" key="1">
    <citation type="journal article" date="2002" name="Nature">
        <title>Genome sequence and comparative analysis of the model rodent malaria parasite Plasmodium yoelii yoelii.</title>
        <authorList>
            <person name="Carlton J.M."/>
            <person name="Angiuoli S.V."/>
            <person name="Suh B.B."/>
            <person name="Kooij T.W."/>
            <person name="Pertea M."/>
            <person name="Silva J.C."/>
            <person name="Ermolaeva M.D."/>
            <person name="Allen J.E."/>
            <person name="Selengut J.D."/>
            <person name="Koo H.L."/>
            <person name="Peterson J.D."/>
            <person name="Pop M."/>
            <person name="Kosack D.S."/>
            <person name="Shumway M.F."/>
            <person name="Bidwell S.L."/>
            <person name="Shallom S.J."/>
            <person name="van Aken S.E."/>
            <person name="Riedmuller S.B."/>
            <person name="Feldblyum T.V."/>
            <person name="Cho J.K."/>
            <person name="Quackenbush J."/>
            <person name="Sedegah M."/>
            <person name="Shoaibi A."/>
            <person name="Cummings L.M."/>
            <person name="Florens L."/>
            <person name="Yates J.R."/>
            <person name="Raine J.D."/>
            <person name="Sinden R.E."/>
            <person name="Harris M.A."/>
            <person name="Cunningham D.A."/>
            <person name="Preiser P.R."/>
            <person name="Bergman L.W."/>
            <person name="Vaidya A.B."/>
            <person name="van Lin L.H."/>
            <person name="Janse C.J."/>
            <person name="Waters A.P."/>
            <person name="Smith H.O."/>
            <person name="White O.R."/>
            <person name="Salzberg S.L."/>
            <person name="Venter J.C."/>
            <person name="Fraser C.M."/>
            <person name="Hoffman S.L."/>
            <person name="Gardner M.J."/>
            <person name="Carucci D.J."/>
        </authorList>
    </citation>
    <scope>NUCLEOTIDE SEQUENCE [LARGE SCALE GENOMIC DNA]</scope>
    <source>
        <strain evidence="1 2">17XNL</strain>
    </source>
</reference>
<comment type="caution">
    <text evidence="1">The sequence shown here is derived from an EMBL/GenBank/DDBJ whole genome shotgun (WGS) entry which is preliminary data.</text>
</comment>
<dbReference type="AlphaFoldDB" id="Q7RJ21"/>